<dbReference type="RefSeq" id="XP_037142432.1">
    <property type="nucleotide sequence ID" value="XM_037286537.1"/>
</dbReference>
<organism evidence="2 3">
    <name type="scientific">Zygotorulaspora mrakii</name>
    <name type="common">Zygosaccharomyces mrakii</name>
    <dbReference type="NCBI Taxonomy" id="42260"/>
    <lineage>
        <taxon>Eukaryota</taxon>
        <taxon>Fungi</taxon>
        <taxon>Dikarya</taxon>
        <taxon>Ascomycota</taxon>
        <taxon>Saccharomycotina</taxon>
        <taxon>Saccharomycetes</taxon>
        <taxon>Saccharomycetales</taxon>
        <taxon>Saccharomycetaceae</taxon>
        <taxon>Zygotorulaspora</taxon>
    </lineage>
</organism>
<evidence type="ECO:0000313" key="3">
    <source>
        <dbReference type="Proteomes" id="UP000509704"/>
    </source>
</evidence>
<accession>A0A7H9AX94</accession>
<feature type="compositionally biased region" description="Basic and acidic residues" evidence="1">
    <location>
        <begin position="358"/>
        <end position="374"/>
    </location>
</feature>
<keyword evidence="3" id="KW-1185">Reference proteome</keyword>
<evidence type="ECO:0000256" key="1">
    <source>
        <dbReference type="SAM" id="MobiDB-lite"/>
    </source>
</evidence>
<dbReference type="EMBL" id="CP058604">
    <property type="protein sequence ID" value="QLG70704.1"/>
    <property type="molecule type" value="Genomic_DNA"/>
</dbReference>
<feature type="compositionally biased region" description="Acidic residues" evidence="1">
    <location>
        <begin position="347"/>
        <end position="357"/>
    </location>
</feature>
<name>A0A7H9AX94_ZYGMR</name>
<dbReference type="Proteomes" id="UP000509704">
    <property type="component" value="Chromosome 1"/>
</dbReference>
<sequence>MVTLQSQNLLLPILYFYIIQSVNTMPRKFLGQRILPDVDFVRPSSLTLTNEELDQLPLIPQDYDEDEVLSPGKLPQRRIGKFGGTIRIKKRLDSVPELFLHDFKKRPHKKGNEKVKKVIKVIKAEKETLPSLPVLVEDHCEPLGLDDKINSIFVSNPIILPIQVANDYKNAVFMHSQDSRSTNEILYDEILESYASQTVHTSSNVLKDEIERVVDNIKKQKNNPGISPKIVNSDLQSSFFSSPESPSLLPPSPPMLERISSPEYTGTSASDRWSSDDDFSDFGSIVPSLVNEEGYTTAAGSIRSAYQLKHENPAKNMLQHPNGKTMVPVKTQHTFVRPMIMYISDEEHEEHEENEENEEHKNYKETEENEEHSRIYATQDASVEDLSQMSISSPLDSIMALQSKIDAIDI</sequence>
<dbReference type="GeneID" id="59234340"/>
<reference evidence="2 3" key="1">
    <citation type="submission" date="2020-07" db="EMBL/GenBank/DDBJ databases">
        <title>The yeast mating-type switching endonuclease HO is a domesticated member of an unorthodox homing genetic element family.</title>
        <authorList>
            <person name="Coughlan A.Y."/>
            <person name="Lombardi L."/>
            <person name="Braun-Galleani S."/>
            <person name="Martos A.R."/>
            <person name="Galeote V."/>
            <person name="Bigey F."/>
            <person name="Dequin S."/>
            <person name="Byrne K.P."/>
            <person name="Wolfe K.H."/>
        </authorList>
    </citation>
    <scope>NUCLEOTIDE SEQUENCE [LARGE SCALE GENOMIC DNA]</scope>
    <source>
        <strain evidence="2 3">NRRL Y-6702</strain>
    </source>
</reference>
<dbReference type="AlphaFoldDB" id="A0A7H9AX94"/>
<proteinExistence type="predicted"/>
<evidence type="ECO:0000313" key="2">
    <source>
        <dbReference type="EMBL" id="QLG70704.1"/>
    </source>
</evidence>
<dbReference type="KEGG" id="zmk:HG535_0A06460"/>
<protein>
    <submittedName>
        <fullName evidence="2">Uncharacterized protein</fullName>
    </submittedName>
</protein>
<gene>
    <name evidence="2" type="ORF">HG535_0A06460</name>
</gene>
<dbReference type="OrthoDB" id="4036231at2759"/>
<feature type="region of interest" description="Disordered" evidence="1">
    <location>
        <begin position="347"/>
        <end position="375"/>
    </location>
</feature>